<name>A0ACC0JKQ6_CHOFU</name>
<reference evidence="1 2" key="1">
    <citation type="journal article" date="2022" name="Genome Biol. Evol.">
        <title>The Spruce Budworm Genome: Reconstructing the Evolutionary History of Antifreeze Proteins.</title>
        <authorList>
            <person name="Beliveau C."/>
            <person name="Gagne P."/>
            <person name="Picq S."/>
            <person name="Vernygora O."/>
            <person name="Keeling C.I."/>
            <person name="Pinkney K."/>
            <person name="Doucet D."/>
            <person name="Wen F."/>
            <person name="Johnston J.S."/>
            <person name="Maaroufi H."/>
            <person name="Boyle B."/>
            <person name="Laroche J."/>
            <person name="Dewar K."/>
            <person name="Juretic N."/>
            <person name="Blackburn G."/>
            <person name="Nisole A."/>
            <person name="Brunet B."/>
            <person name="Brandao M."/>
            <person name="Lumley L."/>
            <person name="Duan J."/>
            <person name="Quan G."/>
            <person name="Lucarotti C.J."/>
            <person name="Roe A.D."/>
            <person name="Sperling F.A.H."/>
            <person name="Levesque R.C."/>
            <person name="Cusson M."/>
        </authorList>
    </citation>
    <scope>NUCLEOTIDE SEQUENCE [LARGE SCALE GENOMIC DNA]</scope>
    <source>
        <strain evidence="1">Glfc:IPQL:Cfum</strain>
    </source>
</reference>
<gene>
    <name evidence="1" type="ORF">MSG28_003091</name>
</gene>
<accession>A0ACC0JKQ6</accession>
<sequence>MPQSSLYYYAAIPGQVTSLALKFSVLNTTSSLRKYESEQRQCYFPWDRHLDYFNIYTPSNCRLECLSKYTYKRCSCVWFHMPHTNSSELCTASKWSCVTKAIDELASRSLKFKMDETCNCLPSCASVQYDAEILKTMFDFKKAYIINRTAYDKSQRKEDEFEFLAKYNISKVEMYFKEPQFVSMRRSELFGLTDFLANCGGLLGLFLGFSFLSLIEIFYFCTLRLWCTLKKDIKIEKKRFKESMYKK</sequence>
<comment type="caution">
    <text evidence="1">The sequence shown here is derived from an EMBL/GenBank/DDBJ whole genome shotgun (WGS) entry which is preliminary data.</text>
</comment>
<dbReference type="EMBL" id="CM046104">
    <property type="protein sequence ID" value="KAI8424664.1"/>
    <property type="molecule type" value="Genomic_DNA"/>
</dbReference>
<protein>
    <submittedName>
        <fullName evidence="1">Uncharacterized protein</fullName>
    </submittedName>
</protein>
<evidence type="ECO:0000313" key="1">
    <source>
        <dbReference type="EMBL" id="KAI8424664.1"/>
    </source>
</evidence>
<organism evidence="1 2">
    <name type="scientific">Choristoneura fumiferana</name>
    <name type="common">Spruce budworm moth</name>
    <name type="synonym">Archips fumiferana</name>
    <dbReference type="NCBI Taxonomy" id="7141"/>
    <lineage>
        <taxon>Eukaryota</taxon>
        <taxon>Metazoa</taxon>
        <taxon>Ecdysozoa</taxon>
        <taxon>Arthropoda</taxon>
        <taxon>Hexapoda</taxon>
        <taxon>Insecta</taxon>
        <taxon>Pterygota</taxon>
        <taxon>Neoptera</taxon>
        <taxon>Endopterygota</taxon>
        <taxon>Lepidoptera</taxon>
        <taxon>Glossata</taxon>
        <taxon>Ditrysia</taxon>
        <taxon>Tortricoidea</taxon>
        <taxon>Tortricidae</taxon>
        <taxon>Tortricinae</taxon>
        <taxon>Choristoneura</taxon>
    </lineage>
</organism>
<dbReference type="Proteomes" id="UP001064048">
    <property type="component" value="Chromosome 4"/>
</dbReference>
<keyword evidence="2" id="KW-1185">Reference proteome</keyword>
<evidence type="ECO:0000313" key="2">
    <source>
        <dbReference type="Proteomes" id="UP001064048"/>
    </source>
</evidence>
<proteinExistence type="predicted"/>